<comment type="caution">
    <text evidence="2">The sequence shown here is derived from an EMBL/GenBank/DDBJ whole genome shotgun (WGS) entry which is preliminary data.</text>
</comment>
<gene>
    <name evidence="2" type="ORF">EYF80_000247</name>
</gene>
<feature type="compositionally biased region" description="Basic and acidic residues" evidence="1">
    <location>
        <begin position="38"/>
        <end position="53"/>
    </location>
</feature>
<reference evidence="2 3" key="1">
    <citation type="submission" date="2019-03" db="EMBL/GenBank/DDBJ databases">
        <title>First draft genome of Liparis tanakae, snailfish: a comprehensive survey of snailfish specific genes.</title>
        <authorList>
            <person name="Kim W."/>
            <person name="Song I."/>
            <person name="Jeong J.-H."/>
            <person name="Kim D."/>
            <person name="Kim S."/>
            <person name="Ryu S."/>
            <person name="Song J.Y."/>
            <person name="Lee S.K."/>
        </authorList>
    </citation>
    <scope>NUCLEOTIDE SEQUENCE [LARGE SCALE GENOMIC DNA]</scope>
    <source>
        <tissue evidence="2">Muscle</tissue>
    </source>
</reference>
<sequence>MRLMVGHWSHTDTSAFRSSSYVLYWLSVFSIVSHHVKAEGHPGPQEEHVVTEEHDADEESSSQDESLSRMSVFCLHAEWSLKDSGDTVMKTYLAVMQQPMEEVVPGVFDDGTAQALSNDGMNWKRKPGRQNMK</sequence>
<accession>A0A4Z2JIQ4</accession>
<protein>
    <submittedName>
        <fullName evidence="2">Uncharacterized protein</fullName>
    </submittedName>
</protein>
<dbReference type="Proteomes" id="UP000314294">
    <property type="component" value="Unassembled WGS sequence"/>
</dbReference>
<evidence type="ECO:0000313" key="3">
    <source>
        <dbReference type="Proteomes" id="UP000314294"/>
    </source>
</evidence>
<dbReference type="EMBL" id="SRLO01000001">
    <property type="protein sequence ID" value="TNN89644.1"/>
    <property type="molecule type" value="Genomic_DNA"/>
</dbReference>
<evidence type="ECO:0000313" key="2">
    <source>
        <dbReference type="EMBL" id="TNN89644.1"/>
    </source>
</evidence>
<keyword evidence="3" id="KW-1185">Reference proteome</keyword>
<organism evidence="2 3">
    <name type="scientific">Liparis tanakae</name>
    <name type="common">Tanaka's snailfish</name>
    <dbReference type="NCBI Taxonomy" id="230148"/>
    <lineage>
        <taxon>Eukaryota</taxon>
        <taxon>Metazoa</taxon>
        <taxon>Chordata</taxon>
        <taxon>Craniata</taxon>
        <taxon>Vertebrata</taxon>
        <taxon>Euteleostomi</taxon>
        <taxon>Actinopterygii</taxon>
        <taxon>Neopterygii</taxon>
        <taxon>Teleostei</taxon>
        <taxon>Neoteleostei</taxon>
        <taxon>Acanthomorphata</taxon>
        <taxon>Eupercaria</taxon>
        <taxon>Perciformes</taxon>
        <taxon>Cottioidei</taxon>
        <taxon>Cottales</taxon>
        <taxon>Liparidae</taxon>
        <taxon>Liparis</taxon>
    </lineage>
</organism>
<feature type="region of interest" description="Disordered" evidence="1">
    <location>
        <begin position="38"/>
        <end position="67"/>
    </location>
</feature>
<dbReference type="OrthoDB" id="10626683at2759"/>
<name>A0A4Z2JIQ4_9TELE</name>
<evidence type="ECO:0000256" key="1">
    <source>
        <dbReference type="SAM" id="MobiDB-lite"/>
    </source>
</evidence>
<dbReference type="AlphaFoldDB" id="A0A4Z2JIQ4"/>
<proteinExistence type="predicted"/>